<sequence length="488" mass="54311">MWCILVSVLLLGVLRAPVLAYPPYARGKDYAWVLNSTDANNGISYLGSHTRLRMAVDKMKDGKLMKVATLGGSITAGQGAVDAPNWPQYLFNWLEDTYGKEVVKGSNGAVGGTVSGYMSVCHNMHVPKDVDIVLVEYSVNDWHSPAPTFQNNIRRGYERLLRKLLKYPNNPAVILVHTYVWSQAYPFAGSFWSNAEREFHEFALYYHLPSLSLKACCYQKMVAGEPGFQPHPVRNTNQDGLKYKAFYWDNIHPDGATGARVIAELVMNLVRRTYAELDVQPLTEEEAASPSLKLPAPMIPGNVESISDKCFIGNFFTETVKEKPKGWEWINESLTERPKWGYVSTVVGSILKMVIDTRATASQSNGKDSEVLVELAYLKSYEKMGKAEVKCGGDCSCKASVIDGHHGIRNSQLHLHNFYVTQGSNCIITLKVLAESSSGHNKVKVAGLMISEESGEHEGIRNHMAVEYVHDISQRSKDGTFEVNNHAR</sequence>
<dbReference type="SUPFAM" id="SSF52266">
    <property type="entry name" value="SGNH hydrolase"/>
    <property type="match status" value="1"/>
</dbReference>
<feature type="domain" description="SGNH hydrolase-type esterase" evidence="2">
    <location>
        <begin position="70"/>
        <end position="195"/>
    </location>
</feature>
<dbReference type="EMBL" id="BEGY01000027">
    <property type="protein sequence ID" value="GAX77809.1"/>
    <property type="molecule type" value="Genomic_DNA"/>
</dbReference>
<dbReference type="PANTHER" id="PTHR34407">
    <property type="entry name" value="EXPRESSED PROTEIN"/>
    <property type="match status" value="1"/>
</dbReference>
<dbReference type="InterPro" id="IPR013830">
    <property type="entry name" value="SGNH_hydro"/>
</dbReference>
<keyword evidence="4" id="KW-1185">Reference proteome</keyword>
<evidence type="ECO:0000313" key="3">
    <source>
        <dbReference type="EMBL" id="GAX77809.1"/>
    </source>
</evidence>
<dbReference type="Pfam" id="PF13472">
    <property type="entry name" value="Lipase_GDSL_2"/>
    <property type="match status" value="1"/>
</dbReference>
<comment type="caution">
    <text evidence="3">The sequence shown here is derived from an EMBL/GenBank/DDBJ whole genome shotgun (WGS) entry which is preliminary data.</text>
</comment>
<gene>
    <name evidence="3" type="ORF">CEUSTIGMA_g5252.t1</name>
</gene>
<protein>
    <recommendedName>
        <fullName evidence="2">SGNH hydrolase-type esterase domain-containing protein</fullName>
    </recommendedName>
</protein>
<dbReference type="Gene3D" id="3.40.50.1110">
    <property type="entry name" value="SGNH hydrolase"/>
    <property type="match status" value="1"/>
</dbReference>
<feature type="signal peptide" evidence="1">
    <location>
        <begin position="1"/>
        <end position="20"/>
    </location>
</feature>
<proteinExistence type="predicted"/>
<dbReference type="InterPro" id="IPR036514">
    <property type="entry name" value="SGNH_hydro_sf"/>
</dbReference>
<reference evidence="3 4" key="1">
    <citation type="submission" date="2017-08" db="EMBL/GenBank/DDBJ databases">
        <title>Acidophilic green algal genome provides insights into adaptation to an acidic environment.</title>
        <authorList>
            <person name="Hirooka S."/>
            <person name="Hirose Y."/>
            <person name="Kanesaki Y."/>
            <person name="Higuchi S."/>
            <person name="Fujiwara T."/>
            <person name="Onuma R."/>
            <person name="Era A."/>
            <person name="Ohbayashi R."/>
            <person name="Uzuka A."/>
            <person name="Nozaki H."/>
            <person name="Yoshikawa H."/>
            <person name="Miyagishima S.Y."/>
        </authorList>
    </citation>
    <scope>NUCLEOTIDE SEQUENCE [LARGE SCALE GENOMIC DNA]</scope>
    <source>
        <strain evidence="3 4">NIES-2499</strain>
    </source>
</reference>
<feature type="chain" id="PRO_5013100753" description="SGNH hydrolase-type esterase domain-containing protein" evidence="1">
    <location>
        <begin position="21"/>
        <end position="488"/>
    </location>
</feature>
<dbReference type="Proteomes" id="UP000232323">
    <property type="component" value="Unassembled WGS sequence"/>
</dbReference>
<evidence type="ECO:0000313" key="4">
    <source>
        <dbReference type="Proteomes" id="UP000232323"/>
    </source>
</evidence>
<dbReference type="AlphaFoldDB" id="A0A250X4G6"/>
<accession>A0A250X4G6</accession>
<evidence type="ECO:0000259" key="2">
    <source>
        <dbReference type="Pfam" id="PF13472"/>
    </source>
</evidence>
<organism evidence="3 4">
    <name type="scientific">Chlamydomonas eustigma</name>
    <dbReference type="NCBI Taxonomy" id="1157962"/>
    <lineage>
        <taxon>Eukaryota</taxon>
        <taxon>Viridiplantae</taxon>
        <taxon>Chlorophyta</taxon>
        <taxon>core chlorophytes</taxon>
        <taxon>Chlorophyceae</taxon>
        <taxon>CS clade</taxon>
        <taxon>Chlamydomonadales</taxon>
        <taxon>Chlamydomonadaceae</taxon>
        <taxon>Chlamydomonas</taxon>
    </lineage>
</organism>
<name>A0A250X4G6_9CHLO</name>
<keyword evidence="1" id="KW-0732">Signal</keyword>
<dbReference type="OrthoDB" id="544608at2759"/>
<dbReference type="PANTHER" id="PTHR34407:SF1">
    <property type="entry name" value="SGNH HYDROLASE-TYPE ESTERASE DOMAIN-CONTAINING PROTEIN"/>
    <property type="match status" value="1"/>
</dbReference>
<evidence type="ECO:0000256" key="1">
    <source>
        <dbReference type="SAM" id="SignalP"/>
    </source>
</evidence>
<dbReference type="CDD" id="cd00229">
    <property type="entry name" value="SGNH_hydrolase"/>
    <property type="match status" value="1"/>
</dbReference>